<reference evidence="1" key="1">
    <citation type="submission" date="2019-06" db="EMBL/GenBank/DDBJ databases">
        <authorList>
            <person name="Zheng W."/>
        </authorList>
    </citation>
    <scope>NUCLEOTIDE SEQUENCE</scope>
    <source>
        <strain evidence="1">QDHG01</strain>
    </source>
</reference>
<gene>
    <name evidence="1" type="ORF">FGO68_gene15922</name>
</gene>
<protein>
    <submittedName>
        <fullName evidence="1">Uncharacterized protein</fullName>
    </submittedName>
</protein>
<dbReference type="AlphaFoldDB" id="A0A8J8SVF5"/>
<evidence type="ECO:0000313" key="1">
    <source>
        <dbReference type="EMBL" id="TNV72155.1"/>
    </source>
</evidence>
<evidence type="ECO:0000313" key="2">
    <source>
        <dbReference type="Proteomes" id="UP000785679"/>
    </source>
</evidence>
<dbReference type="EMBL" id="RRYP01023954">
    <property type="protein sequence ID" value="TNV72155.1"/>
    <property type="molecule type" value="Genomic_DNA"/>
</dbReference>
<dbReference type="Proteomes" id="UP000785679">
    <property type="component" value="Unassembled WGS sequence"/>
</dbReference>
<organism evidence="1 2">
    <name type="scientific">Halteria grandinella</name>
    <dbReference type="NCBI Taxonomy" id="5974"/>
    <lineage>
        <taxon>Eukaryota</taxon>
        <taxon>Sar</taxon>
        <taxon>Alveolata</taxon>
        <taxon>Ciliophora</taxon>
        <taxon>Intramacronucleata</taxon>
        <taxon>Spirotrichea</taxon>
        <taxon>Stichotrichia</taxon>
        <taxon>Sporadotrichida</taxon>
        <taxon>Halteriidae</taxon>
        <taxon>Halteria</taxon>
    </lineage>
</organism>
<sequence>MSRFQKTKLKVLFTINLTVSFLIFYKTSTLKLIQLLLDKESCFNSICKHLSKESIFSQRILSLLAIDISTSQDTFYDRANEFLSRVNKVLPCS</sequence>
<accession>A0A8J8SVF5</accession>
<keyword evidence="2" id="KW-1185">Reference proteome</keyword>
<comment type="caution">
    <text evidence="1">The sequence shown here is derived from an EMBL/GenBank/DDBJ whole genome shotgun (WGS) entry which is preliminary data.</text>
</comment>
<proteinExistence type="predicted"/>
<name>A0A8J8SVF5_HALGN</name>